<proteinExistence type="predicted"/>
<evidence type="ECO:0000313" key="3">
    <source>
        <dbReference type="Proteomes" id="UP001595859"/>
    </source>
</evidence>
<reference evidence="3" key="1">
    <citation type="journal article" date="2019" name="Int. J. Syst. Evol. Microbiol.">
        <title>The Global Catalogue of Microorganisms (GCM) 10K type strain sequencing project: providing services to taxonomists for standard genome sequencing and annotation.</title>
        <authorList>
            <consortium name="The Broad Institute Genomics Platform"/>
            <consortium name="The Broad Institute Genome Sequencing Center for Infectious Disease"/>
            <person name="Wu L."/>
            <person name="Ma J."/>
        </authorList>
    </citation>
    <scope>NUCLEOTIDE SEQUENCE [LARGE SCALE GENOMIC DNA]</scope>
    <source>
        <strain evidence="3">ZS-22-S1</strain>
    </source>
</reference>
<dbReference type="EMBL" id="JBHSIS010000011">
    <property type="protein sequence ID" value="MFC4856814.1"/>
    <property type="molecule type" value="Genomic_DNA"/>
</dbReference>
<evidence type="ECO:0008006" key="4">
    <source>
        <dbReference type="Google" id="ProtNLM"/>
    </source>
</evidence>
<protein>
    <recommendedName>
        <fullName evidence="4">PPE family protein</fullName>
    </recommendedName>
</protein>
<dbReference type="RefSeq" id="WP_378058801.1">
    <property type="nucleotide sequence ID" value="NZ_JBHSIS010000011.1"/>
</dbReference>
<comment type="caution">
    <text evidence="2">The sequence shown here is derived from an EMBL/GenBank/DDBJ whole genome shotgun (WGS) entry which is preliminary data.</text>
</comment>
<feature type="compositionally biased region" description="Acidic residues" evidence="1">
    <location>
        <begin position="256"/>
        <end position="268"/>
    </location>
</feature>
<feature type="region of interest" description="Disordered" evidence="1">
    <location>
        <begin position="248"/>
        <end position="268"/>
    </location>
</feature>
<sequence length="268" mass="29241">MLHPGESEEDMYRLVDECGEWVFAAEQRLEEHDQHWTEAADSGVGDAHVAAAVYGARTRRDLASALDDIRGVQSSLETVVAKFTDVRNKVEDQYMDFQSTREPVLGWMLARDDEGGERKRREATLRARELMAQYERTTNEELANWPGTSGPMAGPAPTAPPMDTTEATTTMSTTDFLLMNGPTVPLTDSPTKPIRSHDTQSPPVNTGGATGSGVPGGAFPAGSLYPKNEVEHRNTFGFGDGLFSADGEACPPVIGEDAEYQKDEDESW</sequence>
<name>A0ABV9S7A6_9PSEU</name>
<gene>
    <name evidence="2" type="ORF">ACFPCV_25195</name>
</gene>
<dbReference type="Proteomes" id="UP001595859">
    <property type="component" value="Unassembled WGS sequence"/>
</dbReference>
<keyword evidence="3" id="KW-1185">Reference proteome</keyword>
<evidence type="ECO:0000256" key="1">
    <source>
        <dbReference type="SAM" id="MobiDB-lite"/>
    </source>
</evidence>
<accession>A0ABV9S7A6</accession>
<feature type="region of interest" description="Disordered" evidence="1">
    <location>
        <begin position="193"/>
        <end position="226"/>
    </location>
</feature>
<feature type="region of interest" description="Disordered" evidence="1">
    <location>
        <begin position="142"/>
        <end position="161"/>
    </location>
</feature>
<organism evidence="2 3">
    <name type="scientific">Actinophytocola glycyrrhizae</name>
    <dbReference type="NCBI Taxonomy" id="2044873"/>
    <lineage>
        <taxon>Bacteria</taxon>
        <taxon>Bacillati</taxon>
        <taxon>Actinomycetota</taxon>
        <taxon>Actinomycetes</taxon>
        <taxon>Pseudonocardiales</taxon>
        <taxon>Pseudonocardiaceae</taxon>
    </lineage>
</organism>
<evidence type="ECO:0000313" key="2">
    <source>
        <dbReference type="EMBL" id="MFC4856814.1"/>
    </source>
</evidence>
<feature type="compositionally biased region" description="Low complexity" evidence="1">
    <location>
        <begin position="146"/>
        <end position="161"/>
    </location>
</feature>